<dbReference type="PRINTS" id="PR00413">
    <property type="entry name" value="HADHALOGNASE"/>
</dbReference>
<dbReference type="PANTHER" id="PTHR43611:SF3">
    <property type="entry name" value="FLAVIN MONONUCLEOTIDE HYDROLASE 1, CHLOROPLATIC"/>
    <property type="match status" value="1"/>
</dbReference>
<evidence type="ECO:0000313" key="2">
    <source>
        <dbReference type="Proteomes" id="UP000199598"/>
    </source>
</evidence>
<dbReference type="EMBL" id="FOSK01000004">
    <property type="protein sequence ID" value="SFK34987.1"/>
    <property type="molecule type" value="Genomic_DNA"/>
</dbReference>
<evidence type="ECO:0000313" key="1">
    <source>
        <dbReference type="EMBL" id="SFK34987.1"/>
    </source>
</evidence>
<dbReference type="InterPro" id="IPR023198">
    <property type="entry name" value="PGP-like_dom2"/>
</dbReference>
<sequence>MSSPVTAVVFDIGNVLISWDPENLYKDLIPDASERQFFLNEVCPYDWNLEQDRGRPWGDAIAERLAKFPQYEEWIKAYYERWEEMLAGAIEANVTLLKELKDKGISLYAITNFSTEKFEDAKRLFPFLADSFIDTVISGDEKLLKPDAAIYNVLLERNQLEASNLVFIDDTLKNVEAAQGVGMKALHFSEAGKLRSDLKQLGLPL</sequence>
<dbReference type="SFLD" id="SFLDS00003">
    <property type="entry name" value="Haloacid_Dehalogenase"/>
    <property type="match status" value="1"/>
</dbReference>
<accession>A0A1I3YSS7</accession>
<dbReference type="InterPro" id="IPR006439">
    <property type="entry name" value="HAD-SF_hydro_IA"/>
</dbReference>
<dbReference type="InterPro" id="IPR036412">
    <property type="entry name" value="HAD-like_sf"/>
</dbReference>
<reference evidence="1 2" key="1">
    <citation type="submission" date="2016-10" db="EMBL/GenBank/DDBJ databases">
        <authorList>
            <person name="Varghese N."/>
            <person name="Submissions S."/>
        </authorList>
    </citation>
    <scope>NUCLEOTIDE SEQUENCE [LARGE SCALE GENOMIC DNA]</scope>
    <source>
        <strain evidence="1 2">DSM 16392</strain>
    </source>
</reference>
<keyword evidence="2" id="KW-1185">Reference proteome</keyword>
<dbReference type="InterPro" id="IPR023214">
    <property type="entry name" value="HAD_sf"/>
</dbReference>
<dbReference type="SFLD" id="SFLDG01129">
    <property type="entry name" value="C1.5:_HAD__Beta-PGM__Phosphata"/>
    <property type="match status" value="1"/>
</dbReference>
<protein>
    <submittedName>
        <fullName evidence="1">2-haloacid dehalogenase</fullName>
    </submittedName>
</protein>
<dbReference type="NCBIfam" id="TIGR01509">
    <property type="entry name" value="HAD-SF-IA-v3"/>
    <property type="match status" value="1"/>
</dbReference>
<dbReference type="InterPro" id="IPR041492">
    <property type="entry name" value="HAD_2"/>
</dbReference>
<comment type="caution">
    <text evidence="1">The sequence shown here is derived from an EMBL/GenBank/DDBJ whole genome shotgun (WGS) entry which is preliminary data.</text>
</comment>
<dbReference type="CDD" id="cd02603">
    <property type="entry name" value="HAD_sEH-N_like"/>
    <property type="match status" value="1"/>
</dbReference>
<dbReference type="Gene3D" id="1.10.150.240">
    <property type="entry name" value="Putative phosphatase, domain 2"/>
    <property type="match status" value="1"/>
</dbReference>
<gene>
    <name evidence="1" type="ORF">SAMN04488518_104216</name>
</gene>
<dbReference type="SUPFAM" id="SSF56784">
    <property type="entry name" value="HAD-like"/>
    <property type="match status" value="1"/>
</dbReference>
<dbReference type="Pfam" id="PF13419">
    <property type="entry name" value="HAD_2"/>
    <property type="match status" value="1"/>
</dbReference>
<name>A0A1I3YSS7_9HYPH</name>
<dbReference type="Proteomes" id="UP000199598">
    <property type="component" value="Unassembled WGS sequence"/>
</dbReference>
<organism evidence="1 2">
    <name type="scientific">Pseudovibrio ascidiaceicola</name>
    <dbReference type="NCBI Taxonomy" id="285279"/>
    <lineage>
        <taxon>Bacteria</taxon>
        <taxon>Pseudomonadati</taxon>
        <taxon>Pseudomonadota</taxon>
        <taxon>Alphaproteobacteria</taxon>
        <taxon>Hyphomicrobiales</taxon>
        <taxon>Stappiaceae</taxon>
        <taxon>Pseudovibrio</taxon>
    </lineage>
</organism>
<dbReference type="PANTHER" id="PTHR43611">
    <property type="entry name" value="ALPHA-D-GLUCOSE 1-PHOSPHATE PHOSPHATASE"/>
    <property type="match status" value="1"/>
</dbReference>
<proteinExistence type="predicted"/>
<dbReference type="RefSeq" id="WP_063309534.1">
    <property type="nucleotide sequence ID" value="NZ_FOSK01000004.1"/>
</dbReference>
<dbReference type="Gene3D" id="3.40.50.1000">
    <property type="entry name" value="HAD superfamily/HAD-like"/>
    <property type="match status" value="1"/>
</dbReference>